<protein>
    <submittedName>
        <fullName evidence="3">Uncharacterized protein</fullName>
    </submittedName>
</protein>
<evidence type="ECO:0000256" key="1">
    <source>
        <dbReference type="SAM" id="MobiDB-lite"/>
    </source>
</evidence>
<feature type="region of interest" description="Disordered" evidence="1">
    <location>
        <begin position="136"/>
        <end position="175"/>
    </location>
</feature>
<dbReference type="EMBL" id="JAULSO010000005">
    <property type="protein sequence ID" value="KAK3682055.1"/>
    <property type="molecule type" value="Genomic_DNA"/>
</dbReference>
<reference evidence="3" key="2">
    <citation type="submission" date="2023-06" db="EMBL/GenBank/DDBJ databases">
        <authorList>
            <consortium name="Lawrence Berkeley National Laboratory"/>
            <person name="Haridas S."/>
            <person name="Hensen N."/>
            <person name="Bonometti L."/>
            <person name="Westerberg I."/>
            <person name="Brannstrom I.O."/>
            <person name="Guillou S."/>
            <person name="Cros-Aarteil S."/>
            <person name="Calhoun S."/>
            <person name="Kuo A."/>
            <person name="Mondo S."/>
            <person name="Pangilinan J."/>
            <person name="Riley R."/>
            <person name="Labutti K."/>
            <person name="Andreopoulos B."/>
            <person name="Lipzen A."/>
            <person name="Chen C."/>
            <person name="Yanf M."/>
            <person name="Daum C."/>
            <person name="Ng V."/>
            <person name="Clum A."/>
            <person name="Steindorff A."/>
            <person name="Ohm R."/>
            <person name="Martin F."/>
            <person name="Silar P."/>
            <person name="Natvig D."/>
            <person name="Lalanne C."/>
            <person name="Gautier V."/>
            <person name="Ament-Velasquez S.L."/>
            <person name="Kruys A."/>
            <person name="Hutchinson M.I."/>
            <person name="Powell A.J."/>
            <person name="Barry K."/>
            <person name="Miller A.N."/>
            <person name="Grigoriev I.V."/>
            <person name="Debuchy R."/>
            <person name="Gladieux P."/>
            <person name="Thoren M.H."/>
            <person name="Johannesson H."/>
        </authorList>
    </citation>
    <scope>NUCLEOTIDE SEQUENCE</scope>
    <source>
        <strain evidence="3">CBS 314.62</strain>
    </source>
</reference>
<keyword evidence="2" id="KW-1133">Transmembrane helix</keyword>
<feature type="transmembrane region" description="Helical" evidence="2">
    <location>
        <begin position="53"/>
        <end position="77"/>
    </location>
</feature>
<organism evidence="3 4">
    <name type="scientific">Podospora appendiculata</name>
    <dbReference type="NCBI Taxonomy" id="314037"/>
    <lineage>
        <taxon>Eukaryota</taxon>
        <taxon>Fungi</taxon>
        <taxon>Dikarya</taxon>
        <taxon>Ascomycota</taxon>
        <taxon>Pezizomycotina</taxon>
        <taxon>Sordariomycetes</taxon>
        <taxon>Sordariomycetidae</taxon>
        <taxon>Sordariales</taxon>
        <taxon>Podosporaceae</taxon>
        <taxon>Podospora</taxon>
    </lineage>
</organism>
<sequence>MHKMINLQWTEVISSLLTGTKSRFSAAAGSDSKTPAIGEVQVYRKMVRYQYQYGTVAFLCCAIWLLWALICLFMFIVPQSRAKMSLSALSAMINNLPVGRAFDGKMVMDLSKWPYTLQDTGTTNNEGDHVTEGETLIESDEQGKESSSKVDHVTEGEILIGRDEQGKERLSEAFN</sequence>
<comment type="caution">
    <text evidence="3">The sequence shown here is derived from an EMBL/GenBank/DDBJ whole genome shotgun (WGS) entry which is preliminary data.</text>
</comment>
<keyword evidence="4" id="KW-1185">Reference proteome</keyword>
<keyword evidence="2" id="KW-0472">Membrane</keyword>
<evidence type="ECO:0000313" key="4">
    <source>
        <dbReference type="Proteomes" id="UP001270362"/>
    </source>
</evidence>
<name>A0AAE0X0B8_9PEZI</name>
<proteinExistence type="predicted"/>
<keyword evidence="2" id="KW-0812">Transmembrane</keyword>
<evidence type="ECO:0000256" key="2">
    <source>
        <dbReference type="SAM" id="Phobius"/>
    </source>
</evidence>
<accession>A0AAE0X0B8</accession>
<evidence type="ECO:0000313" key="3">
    <source>
        <dbReference type="EMBL" id="KAK3682055.1"/>
    </source>
</evidence>
<feature type="compositionally biased region" description="Basic and acidic residues" evidence="1">
    <location>
        <begin position="141"/>
        <end position="175"/>
    </location>
</feature>
<dbReference type="AlphaFoldDB" id="A0AAE0X0B8"/>
<gene>
    <name evidence="3" type="ORF">B0T22DRAFT_484143</name>
</gene>
<dbReference type="Proteomes" id="UP001270362">
    <property type="component" value="Unassembled WGS sequence"/>
</dbReference>
<reference evidence="3" key="1">
    <citation type="journal article" date="2023" name="Mol. Phylogenet. Evol.">
        <title>Genome-scale phylogeny and comparative genomics of the fungal order Sordariales.</title>
        <authorList>
            <person name="Hensen N."/>
            <person name="Bonometti L."/>
            <person name="Westerberg I."/>
            <person name="Brannstrom I.O."/>
            <person name="Guillou S."/>
            <person name="Cros-Aarteil S."/>
            <person name="Calhoun S."/>
            <person name="Haridas S."/>
            <person name="Kuo A."/>
            <person name="Mondo S."/>
            <person name="Pangilinan J."/>
            <person name="Riley R."/>
            <person name="LaButti K."/>
            <person name="Andreopoulos B."/>
            <person name="Lipzen A."/>
            <person name="Chen C."/>
            <person name="Yan M."/>
            <person name="Daum C."/>
            <person name="Ng V."/>
            <person name="Clum A."/>
            <person name="Steindorff A."/>
            <person name="Ohm R.A."/>
            <person name="Martin F."/>
            <person name="Silar P."/>
            <person name="Natvig D.O."/>
            <person name="Lalanne C."/>
            <person name="Gautier V."/>
            <person name="Ament-Velasquez S.L."/>
            <person name="Kruys A."/>
            <person name="Hutchinson M.I."/>
            <person name="Powell A.J."/>
            <person name="Barry K."/>
            <person name="Miller A.N."/>
            <person name="Grigoriev I.V."/>
            <person name="Debuchy R."/>
            <person name="Gladieux P."/>
            <person name="Hiltunen Thoren M."/>
            <person name="Johannesson H."/>
        </authorList>
    </citation>
    <scope>NUCLEOTIDE SEQUENCE</scope>
    <source>
        <strain evidence="3">CBS 314.62</strain>
    </source>
</reference>